<gene>
    <name evidence="8" type="ORF">SAMN05443668_11990</name>
</gene>
<proteinExistence type="inferred from homology"/>
<evidence type="ECO:0000256" key="1">
    <source>
        <dbReference type="ARBA" id="ARBA00010641"/>
    </source>
</evidence>
<evidence type="ECO:0000256" key="5">
    <source>
        <dbReference type="ARBA" id="ARBA00023163"/>
    </source>
</evidence>
<keyword evidence="4" id="KW-0238">DNA-binding</keyword>
<dbReference type="Pfam" id="PF04542">
    <property type="entry name" value="Sigma70_r2"/>
    <property type="match status" value="1"/>
</dbReference>
<dbReference type="PANTHER" id="PTHR43133">
    <property type="entry name" value="RNA POLYMERASE ECF-TYPE SIGMA FACTO"/>
    <property type="match status" value="1"/>
</dbReference>
<dbReference type="EMBL" id="FRCS01000019">
    <property type="protein sequence ID" value="SHN46994.1"/>
    <property type="molecule type" value="Genomic_DNA"/>
</dbReference>
<feature type="domain" description="RNA polymerase sigma-70 region 2" evidence="6">
    <location>
        <begin position="15"/>
        <end position="76"/>
    </location>
</feature>
<dbReference type="InterPro" id="IPR007627">
    <property type="entry name" value="RNA_pol_sigma70_r2"/>
</dbReference>
<evidence type="ECO:0000256" key="4">
    <source>
        <dbReference type="ARBA" id="ARBA00023125"/>
    </source>
</evidence>
<protein>
    <submittedName>
        <fullName evidence="8">RNA polymerase sigma-70 factor, sigma-E family</fullName>
    </submittedName>
</protein>
<dbReference type="OrthoDB" id="3678480at2"/>
<evidence type="ECO:0000259" key="7">
    <source>
        <dbReference type="Pfam" id="PF08281"/>
    </source>
</evidence>
<dbReference type="CDD" id="cd06171">
    <property type="entry name" value="Sigma70_r4"/>
    <property type="match status" value="1"/>
</dbReference>
<evidence type="ECO:0000256" key="2">
    <source>
        <dbReference type="ARBA" id="ARBA00023015"/>
    </source>
</evidence>
<dbReference type="InterPro" id="IPR014325">
    <property type="entry name" value="RNA_pol_sigma-E_actinobac"/>
</dbReference>
<name>A0A1M7RL51_9ACTN</name>
<dbReference type="GO" id="GO:0003677">
    <property type="term" value="F:DNA binding"/>
    <property type="evidence" value="ECO:0007669"/>
    <property type="project" value="UniProtKB-KW"/>
</dbReference>
<dbReference type="SUPFAM" id="SSF88946">
    <property type="entry name" value="Sigma2 domain of RNA polymerase sigma factors"/>
    <property type="match status" value="1"/>
</dbReference>
<dbReference type="InterPro" id="IPR013325">
    <property type="entry name" value="RNA_pol_sigma_r2"/>
</dbReference>
<dbReference type="InterPro" id="IPR013324">
    <property type="entry name" value="RNA_pol_sigma_r3/r4-like"/>
</dbReference>
<evidence type="ECO:0000259" key="6">
    <source>
        <dbReference type="Pfam" id="PF04542"/>
    </source>
</evidence>
<evidence type="ECO:0000256" key="3">
    <source>
        <dbReference type="ARBA" id="ARBA00023082"/>
    </source>
</evidence>
<dbReference type="AlphaFoldDB" id="A0A1M7RL51"/>
<dbReference type="GO" id="GO:0016987">
    <property type="term" value="F:sigma factor activity"/>
    <property type="evidence" value="ECO:0007669"/>
    <property type="project" value="UniProtKB-KW"/>
</dbReference>
<evidence type="ECO:0000313" key="9">
    <source>
        <dbReference type="Proteomes" id="UP000184440"/>
    </source>
</evidence>
<dbReference type="NCBIfam" id="TIGR02983">
    <property type="entry name" value="SigE-fam_strep"/>
    <property type="match status" value="1"/>
</dbReference>
<keyword evidence="9" id="KW-1185">Reference proteome</keyword>
<dbReference type="InterPro" id="IPR036388">
    <property type="entry name" value="WH-like_DNA-bd_sf"/>
</dbReference>
<dbReference type="NCBIfam" id="TIGR02937">
    <property type="entry name" value="sigma70-ECF"/>
    <property type="match status" value="1"/>
</dbReference>
<dbReference type="InterPro" id="IPR039425">
    <property type="entry name" value="RNA_pol_sigma-70-like"/>
</dbReference>
<dbReference type="InterPro" id="IPR014284">
    <property type="entry name" value="RNA_pol_sigma-70_dom"/>
</dbReference>
<dbReference type="GO" id="GO:0006352">
    <property type="term" value="P:DNA-templated transcription initiation"/>
    <property type="evidence" value="ECO:0007669"/>
    <property type="project" value="InterPro"/>
</dbReference>
<organism evidence="8 9">
    <name type="scientific">Cryptosporangium aurantiacum</name>
    <dbReference type="NCBI Taxonomy" id="134849"/>
    <lineage>
        <taxon>Bacteria</taxon>
        <taxon>Bacillati</taxon>
        <taxon>Actinomycetota</taxon>
        <taxon>Actinomycetes</taxon>
        <taxon>Cryptosporangiales</taxon>
        <taxon>Cryptosporangiaceae</taxon>
        <taxon>Cryptosporangium</taxon>
    </lineage>
</organism>
<evidence type="ECO:0000313" key="8">
    <source>
        <dbReference type="EMBL" id="SHN46994.1"/>
    </source>
</evidence>
<dbReference type="PANTHER" id="PTHR43133:SF50">
    <property type="entry name" value="ECF RNA POLYMERASE SIGMA FACTOR SIGM"/>
    <property type="match status" value="1"/>
</dbReference>
<dbReference type="SUPFAM" id="SSF88659">
    <property type="entry name" value="Sigma3 and sigma4 domains of RNA polymerase sigma factors"/>
    <property type="match status" value="1"/>
</dbReference>
<dbReference type="RefSeq" id="WP_073264453.1">
    <property type="nucleotide sequence ID" value="NZ_FRCS01000019.1"/>
</dbReference>
<feature type="domain" description="RNA polymerase sigma factor 70 region 4 type 2" evidence="7">
    <location>
        <begin position="102"/>
        <end position="154"/>
    </location>
</feature>
<dbReference type="Gene3D" id="1.10.1740.10">
    <property type="match status" value="1"/>
</dbReference>
<keyword evidence="2" id="KW-0805">Transcription regulation</keyword>
<dbReference type="Pfam" id="PF08281">
    <property type="entry name" value="Sigma70_r4_2"/>
    <property type="match status" value="1"/>
</dbReference>
<sequence>MSTTGFDEYVAARGTALLRFAYLLTGDYHLAEDVLQEALAKVHGRWSRIADAERPTAYVQKAILRQYLSWRRRRSSTETPVAAAPEAFAPGSDHAEEFAQRDSLWHALEELPRQQRAVLVLRFYEDLDDAEISRLVGCSVTTVRSHASRGLARLRATITPVRGEAR</sequence>
<dbReference type="InterPro" id="IPR013249">
    <property type="entry name" value="RNA_pol_sigma70_r4_t2"/>
</dbReference>
<comment type="similarity">
    <text evidence="1">Belongs to the sigma-70 factor family. ECF subfamily.</text>
</comment>
<dbReference type="Proteomes" id="UP000184440">
    <property type="component" value="Unassembled WGS sequence"/>
</dbReference>
<dbReference type="Gene3D" id="1.10.10.10">
    <property type="entry name" value="Winged helix-like DNA-binding domain superfamily/Winged helix DNA-binding domain"/>
    <property type="match status" value="1"/>
</dbReference>
<accession>A0A1M7RL51</accession>
<dbReference type="STRING" id="134849.SAMN05443668_11990"/>
<keyword evidence="5" id="KW-0804">Transcription</keyword>
<reference evidence="8 9" key="1">
    <citation type="submission" date="2016-11" db="EMBL/GenBank/DDBJ databases">
        <authorList>
            <person name="Jaros S."/>
            <person name="Januszkiewicz K."/>
            <person name="Wedrychowicz H."/>
        </authorList>
    </citation>
    <scope>NUCLEOTIDE SEQUENCE [LARGE SCALE GENOMIC DNA]</scope>
    <source>
        <strain evidence="8 9">DSM 46144</strain>
    </source>
</reference>
<keyword evidence="3" id="KW-0731">Sigma factor</keyword>